<evidence type="ECO:0000313" key="2">
    <source>
        <dbReference type="Proteomes" id="UP000054279"/>
    </source>
</evidence>
<organism evidence="1 2">
    <name type="scientific">Sphaerobolus stellatus (strain SS14)</name>
    <dbReference type="NCBI Taxonomy" id="990650"/>
    <lineage>
        <taxon>Eukaryota</taxon>
        <taxon>Fungi</taxon>
        <taxon>Dikarya</taxon>
        <taxon>Basidiomycota</taxon>
        <taxon>Agaricomycotina</taxon>
        <taxon>Agaricomycetes</taxon>
        <taxon>Phallomycetidae</taxon>
        <taxon>Geastrales</taxon>
        <taxon>Sphaerobolaceae</taxon>
        <taxon>Sphaerobolus</taxon>
    </lineage>
</organism>
<sequence length="166" mass="18715">MSDPQPEFTPFLVLVVHINPQGGRMNTMVYCKPTINLVVANVEIELKTGEIIIHDFTNYTLPNNITNPSGFMKGQAFNGLIFESGLSKQTLNPDIYDTYMLTFTTALETKAIHSPMGLEGQIISDGMLGITEELYVSYISVYLDFDTYMNVKRVNISQQWQKAYIS</sequence>
<gene>
    <name evidence="1" type="ORF">M422DRAFT_253912</name>
</gene>
<dbReference type="AlphaFoldDB" id="A0A0C9VM02"/>
<name>A0A0C9VM02_SPHS4</name>
<evidence type="ECO:0000313" key="1">
    <source>
        <dbReference type="EMBL" id="KIJ42822.1"/>
    </source>
</evidence>
<keyword evidence="2" id="KW-1185">Reference proteome</keyword>
<protein>
    <submittedName>
        <fullName evidence="1">Uncharacterized protein</fullName>
    </submittedName>
</protein>
<proteinExistence type="predicted"/>
<reference evidence="1 2" key="1">
    <citation type="submission" date="2014-06" db="EMBL/GenBank/DDBJ databases">
        <title>Evolutionary Origins and Diversification of the Mycorrhizal Mutualists.</title>
        <authorList>
            <consortium name="DOE Joint Genome Institute"/>
            <consortium name="Mycorrhizal Genomics Consortium"/>
            <person name="Kohler A."/>
            <person name="Kuo A."/>
            <person name="Nagy L.G."/>
            <person name="Floudas D."/>
            <person name="Copeland A."/>
            <person name="Barry K.W."/>
            <person name="Cichocki N."/>
            <person name="Veneault-Fourrey C."/>
            <person name="LaButti K."/>
            <person name="Lindquist E.A."/>
            <person name="Lipzen A."/>
            <person name="Lundell T."/>
            <person name="Morin E."/>
            <person name="Murat C."/>
            <person name="Riley R."/>
            <person name="Ohm R."/>
            <person name="Sun H."/>
            <person name="Tunlid A."/>
            <person name="Henrissat B."/>
            <person name="Grigoriev I.V."/>
            <person name="Hibbett D.S."/>
            <person name="Martin F."/>
        </authorList>
    </citation>
    <scope>NUCLEOTIDE SEQUENCE [LARGE SCALE GENOMIC DNA]</scope>
    <source>
        <strain evidence="1 2">SS14</strain>
    </source>
</reference>
<dbReference type="Proteomes" id="UP000054279">
    <property type="component" value="Unassembled WGS sequence"/>
</dbReference>
<accession>A0A0C9VM02</accession>
<dbReference type="HOGENOM" id="CLU_1603802_0_0_1"/>
<dbReference type="EMBL" id="KN837127">
    <property type="protein sequence ID" value="KIJ42822.1"/>
    <property type="molecule type" value="Genomic_DNA"/>
</dbReference>